<gene>
    <name evidence="1" type="ORF">FHR87_003606</name>
</gene>
<evidence type="ECO:0000313" key="2">
    <source>
        <dbReference type="Proteomes" id="UP000549250"/>
    </source>
</evidence>
<evidence type="ECO:0000313" key="1">
    <source>
        <dbReference type="EMBL" id="MBB3105171.1"/>
    </source>
</evidence>
<dbReference type="InterPro" id="IPR010982">
    <property type="entry name" value="Lambda_DNA-bd_dom_sf"/>
</dbReference>
<comment type="caution">
    <text evidence="1">The sequence shown here is derived from an EMBL/GenBank/DDBJ whole genome shotgun (WGS) entry which is preliminary data.</text>
</comment>
<dbReference type="CDD" id="cd00093">
    <property type="entry name" value="HTH_XRE"/>
    <property type="match status" value="1"/>
</dbReference>
<organism evidence="1 2">
    <name type="scientific">Azomonas macrocytogenes</name>
    <name type="common">Azotobacter macrocytogenes</name>
    <dbReference type="NCBI Taxonomy" id="69962"/>
    <lineage>
        <taxon>Bacteria</taxon>
        <taxon>Pseudomonadati</taxon>
        <taxon>Pseudomonadota</taxon>
        <taxon>Gammaproteobacteria</taxon>
        <taxon>Pseudomonadales</taxon>
        <taxon>Pseudomonadaceae</taxon>
        <taxon>Azomonas</taxon>
    </lineage>
</organism>
<proteinExistence type="predicted"/>
<dbReference type="InterPro" id="IPR001387">
    <property type="entry name" value="Cro/C1-type_HTH"/>
</dbReference>
<name>A0A839T6R4_AZOMA</name>
<accession>A0A839T6R4</accession>
<dbReference type="SUPFAM" id="SSF47413">
    <property type="entry name" value="lambda repressor-like DNA-binding domains"/>
    <property type="match status" value="1"/>
</dbReference>
<dbReference type="Proteomes" id="UP000549250">
    <property type="component" value="Unassembled WGS sequence"/>
</dbReference>
<keyword evidence="2" id="KW-1185">Reference proteome</keyword>
<dbReference type="RefSeq" id="WP_183168034.1">
    <property type="nucleotide sequence ID" value="NZ_JACHXI010000027.1"/>
</dbReference>
<reference evidence="1 2" key="1">
    <citation type="submission" date="2020-08" db="EMBL/GenBank/DDBJ databases">
        <title>Genomic Encyclopedia of Type Strains, Phase III (KMG-III): the genomes of soil and plant-associated and newly described type strains.</title>
        <authorList>
            <person name="Whitman W."/>
        </authorList>
    </citation>
    <scope>NUCLEOTIDE SEQUENCE [LARGE SCALE GENOMIC DNA]</scope>
    <source>
        <strain evidence="1 2">CECT 4462</strain>
    </source>
</reference>
<dbReference type="EMBL" id="JACHXI010000027">
    <property type="protein sequence ID" value="MBB3105171.1"/>
    <property type="molecule type" value="Genomic_DNA"/>
</dbReference>
<dbReference type="GO" id="GO:0003677">
    <property type="term" value="F:DNA binding"/>
    <property type="evidence" value="ECO:0007669"/>
    <property type="project" value="InterPro"/>
</dbReference>
<sequence>MTYEMTNYLASRPQLTSTPIVSMRQAWEKPEQNHKAANSTASPWLIQPLMAALIAVLPISAGAQQVDLSVLPVSSGHIKKRDSVIVWTPVNKEKDIAEPEIISGLIENLRKGFGLSDSSLAEIFGVSRQTIYNWRTKKTLTDHPERISALADSLANVSKEDAPYLRRTLFYPSHEGCLLQDVLSDEGWISKGAEGVHNLVAELAQKAAQLRARDEKTISRLEMFSKKQAG</sequence>
<protein>
    <submittedName>
        <fullName evidence="1">Transcriptional regulator with XRE-family HTH domain</fullName>
    </submittedName>
</protein>
<dbReference type="AlphaFoldDB" id="A0A839T6R4"/>
<dbReference type="Gene3D" id="1.10.260.40">
    <property type="entry name" value="lambda repressor-like DNA-binding domains"/>
    <property type="match status" value="1"/>
</dbReference>